<dbReference type="Gene3D" id="3.40.50.1820">
    <property type="entry name" value="alpha/beta hydrolase"/>
    <property type="match status" value="1"/>
</dbReference>
<dbReference type="SUPFAM" id="SSF53474">
    <property type="entry name" value="alpha/beta-Hydrolases"/>
    <property type="match status" value="1"/>
</dbReference>
<organism evidence="3 4">
    <name type="scientific">Stagnihabitans tardus</name>
    <dbReference type="NCBI Taxonomy" id="2699202"/>
    <lineage>
        <taxon>Bacteria</taxon>
        <taxon>Pseudomonadati</taxon>
        <taxon>Pseudomonadota</taxon>
        <taxon>Alphaproteobacteria</taxon>
        <taxon>Rhodobacterales</taxon>
        <taxon>Paracoccaceae</taxon>
        <taxon>Stagnihabitans</taxon>
    </lineage>
</organism>
<dbReference type="GO" id="GO:0016787">
    <property type="term" value="F:hydrolase activity"/>
    <property type="evidence" value="ECO:0007669"/>
    <property type="project" value="UniProtKB-KW"/>
</dbReference>
<dbReference type="PANTHER" id="PTHR48081:SF8">
    <property type="entry name" value="ALPHA_BETA HYDROLASE FOLD-3 DOMAIN-CONTAINING PROTEIN-RELATED"/>
    <property type="match status" value="1"/>
</dbReference>
<dbReference type="InterPro" id="IPR029058">
    <property type="entry name" value="AB_hydrolase_fold"/>
</dbReference>
<evidence type="ECO:0000259" key="2">
    <source>
        <dbReference type="Pfam" id="PF07859"/>
    </source>
</evidence>
<evidence type="ECO:0000313" key="4">
    <source>
        <dbReference type="Proteomes" id="UP001193501"/>
    </source>
</evidence>
<evidence type="ECO:0000256" key="1">
    <source>
        <dbReference type="ARBA" id="ARBA00022801"/>
    </source>
</evidence>
<keyword evidence="1 3" id="KW-0378">Hydrolase</keyword>
<dbReference type="Pfam" id="PF07859">
    <property type="entry name" value="Abhydrolase_3"/>
    <property type="match status" value="1"/>
</dbReference>
<protein>
    <submittedName>
        <fullName evidence="3">Alpha/beta hydrolase fold domain-containing protein</fullName>
    </submittedName>
</protein>
<dbReference type="EMBL" id="JAABNR010000011">
    <property type="protein sequence ID" value="NBZ88548.1"/>
    <property type="molecule type" value="Genomic_DNA"/>
</dbReference>
<proteinExistence type="predicted"/>
<evidence type="ECO:0000313" key="3">
    <source>
        <dbReference type="EMBL" id="NBZ88548.1"/>
    </source>
</evidence>
<dbReference type="AlphaFoldDB" id="A0AAE5BWR1"/>
<feature type="domain" description="Alpha/beta hydrolase fold-3" evidence="2">
    <location>
        <begin position="67"/>
        <end position="260"/>
    </location>
</feature>
<reference evidence="3" key="1">
    <citation type="submission" date="2020-01" db="EMBL/GenBank/DDBJ databases">
        <authorList>
            <person name="Chen W.-M."/>
        </authorList>
    </citation>
    <scope>NUCLEOTIDE SEQUENCE</scope>
    <source>
        <strain evidence="3">CYK-10</strain>
    </source>
</reference>
<dbReference type="InterPro" id="IPR013094">
    <property type="entry name" value="AB_hydrolase_3"/>
</dbReference>
<name>A0AAE5BWR1_9RHOB</name>
<dbReference type="InterPro" id="IPR050300">
    <property type="entry name" value="GDXG_lipolytic_enzyme"/>
</dbReference>
<dbReference type="RefSeq" id="WP_168775358.1">
    <property type="nucleotide sequence ID" value="NZ_JAABNR010000011.1"/>
</dbReference>
<dbReference type="PANTHER" id="PTHR48081">
    <property type="entry name" value="AB HYDROLASE SUPERFAMILY PROTEIN C4A8.06C"/>
    <property type="match status" value="1"/>
</dbReference>
<dbReference type="Proteomes" id="UP001193501">
    <property type="component" value="Unassembled WGS sequence"/>
</dbReference>
<keyword evidence="4" id="KW-1185">Reference proteome</keyword>
<gene>
    <name evidence="3" type="ORF">GV832_13220</name>
</gene>
<comment type="caution">
    <text evidence="3">The sequence shown here is derived from an EMBL/GenBank/DDBJ whole genome shotgun (WGS) entry which is preliminary data.</text>
</comment>
<sequence length="290" mass="31805">MSLRRALLNRILRWTARPSMARARDPGAERRKFDFGARFFRRPSHLLFLDGDLPRVTCHPSRATPVILYFHGGAYVTGGPATHLTITGRLARLTGMTVYAARYPLAPEHPAPAAFDAAVAAHARLTRLYRPDQIILGGDSAGGGLALALLAHLCQTGQRPAGLFAFSPWTDLTLGGESLRLNADSDVILPAHRVVEASTLVRGRLPADDPRISPLFAQFPDPPPVLIQVGTTEVLRDDSRRMAAVLGARLSEWEDCPHVWQMFDGFLPEARAALRETADFILHLAESTVR</sequence>
<accession>A0AAE5BWR1</accession>